<proteinExistence type="predicted"/>
<comment type="caution">
    <text evidence="3">The sequence shown here is derived from an EMBL/GenBank/DDBJ whole genome shotgun (WGS) entry which is preliminary data.</text>
</comment>
<keyword evidence="2" id="KW-1133">Transmembrane helix</keyword>
<feature type="compositionally biased region" description="Basic and acidic residues" evidence="1">
    <location>
        <begin position="220"/>
        <end position="230"/>
    </location>
</feature>
<keyword evidence="4" id="KW-1185">Reference proteome</keyword>
<evidence type="ECO:0000256" key="2">
    <source>
        <dbReference type="SAM" id="Phobius"/>
    </source>
</evidence>
<protein>
    <submittedName>
        <fullName evidence="3">Uncharacterized protein</fullName>
    </submittedName>
</protein>
<keyword evidence="2" id="KW-0472">Membrane</keyword>
<keyword evidence="2" id="KW-0812">Transmembrane</keyword>
<sequence length="254" mass="27248">MSQLLKKIVLNCMTIFVISAYLCLTFAWQADVAALNIEAVAAHVDIEVADLNQIEVNLEELKTEPYEQNFTVENKSTVPSVMIFQLNASNEAAQTLLENNEIEYEVLDELGGSLTTVELMPGMDALNLTLKITLSGEPDLSSDTADFLFQVTAQQTDNLATSQKAVVVFDVAPQTASGKKDSESVQTDRDDIVTSKDESENSSADADLVQPSVADQQSGDSDKNGEEKDSAQPPVTADTEGTSSDAGDGVTSNE</sequence>
<evidence type="ECO:0000256" key="1">
    <source>
        <dbReference type="SAM" id="MobiDB-lite"/>
    </source>
</evidence>
<feature type="compositionally biased region" description="Polar residues" evidence="1">
    <location>
        <begin position="239"/>
        <end position="254"/>
    </location>
</feature>
<dbReference type="AlphaFoldDB" id="A0A926DWR6"/>
<accession>A0A926DWR6</accession>
<dbReference type="Proteomes" id="UP000653127">
    <property type="component" value="Unassembled WGS sequence"/>
</dbReference>
<feature type="transmembrane region" description="Helical" evidence="2">
    <location>
        <begin position="9"/>
        <end position="28"/>
    </location>
</feature>
<feature type="region of interest" description="Disordered" evidence="1">
    <location>
        <begin position="174"/>
        <end position="254"/>
    </location>
</feature>
<organism evidence="3 4">
    <name type="scientific">Ligaoa zhengdingensis</name>
    <dbReference type="NCBI Taxonomy" id="2763658"/>
    <lineage>
        <taxon>Bacteria</taxon>
        <taxon>Bacillati</taxon>
        <taxon>Bacillota</taxon>
        <taxon>Clostridia</taxon>
        <taxon>Eubacteriales</taxon>
        <taxon>Oscillospiraceae</taxon>
        <taxon>Ligaoa</taxon>
    </lineage>
</organism>
<dbReference type="RefSeq" id="WP_249282749.1">
    <property type="nucleotide sequence ID" value="NZ_JACRST010000008.1"/>
</dbReference>
<dbReference type="EMBL" id="JACRST010000008">
    <property type="protein sequence ID" value="MBC8546670.1"/>
    <property type="molecule type" value="Genomic_DNA"/>
</dbReference>
<feature type="compositionally biased region" description="Basic and acidic residues" evidence="1">
    <location>
        <begin position="178"/>
        <end position="199"/>
    </location>
</feature>
<reference evidence="3" key="1">
    <citation type="submission" date="2020-08" db="EMBL/GenBank/DDBJ databases">
        <title>Genome public.</title>
        <authorList>
            <person name="Liu C."/>
            <person name="Sun Q."/>
        </authorList>
    </citation>
    <scope>NUCLEOTIDE SEQUENCE</scope>
    <source>
        <strain evidence="3">NSJ-31</strain>
    </source>
</reference>
<name>A0A926DWR6_9FIRM</name>
<evidence type="ECO:0000313" key="3">
    <source>
        <dbReference type="EMBL" id="MBC8546670.1"/>
    </source>
</evidence>
<gene>
    <name evidence="3" type="ORF">H8711_06940</name>
</gene>
<evidence type="ECO:0000313" key="4">
    <source>
        <dbReference type="Proteomes" id="UP000653127"/>
    </source>
</evidence>